<evidence type="ECO:0000313" key="1">
    <source>
        <dbReference type="EMBL" id="AOW00906.1"/>
    </source>
</evidence>
<protein>
    <submittedName>
        <fullName evidence="1">Uncharacterized protein</fullName>
    </submittedName>
</protein>
<accession>A0A1D8N5K5</accession>
<reference evidence="1 2" key="1">
    <citation type="journal article" date="2016" name="PLoS ONE">
        <title>Sequence Assembly of Yarrowia lipolytica Strain W29/CLIB89 Shows Transposable Element Diversity.</title>
        <authorList>
            <person name="Magnan C."/>
            <person name="Yu J."/>
            <person name="Chang I."/>
            <person name="Jahn E."/>
            <person name="Kanomata Y."/>
            <person name="Wu J."/>
            <person name="Zeller M."/>
            <person name="Oakes M."/>
            <person name="Baldi P."/>
            <person name="Sandmeyer S."/>
        </authorList>
    </citation>
    <scope>NUCLEOTIDE SEQUENCE [LARGE SCALE GENOMIC DNA]</scope>
    <source>
        <strain evidence="2">CLIB89(W29)</strain>
    </source>
</reference>
<organism evidence="1 2">
    <name type="scientific">Yarrowia lipolytica</name>
    <name type="common">Candida lipolytica</name>
    <dbReference type="NCBI Taxonomy" id="4952"/>
    <lineage>
        <taxon>Eukaryota</taxon>
        <taxon>Fungi</taxon>
        <taxon>Dikarya</taxon>
        <taxon>Ascomycota</taxon>
        <taxon>Saccharomycotina</taxon>
        <taxon>Dipodascomycetes</taxon>
        <taxon>Dipodascales</taxon>
        <taxon>Dipodascales incertae sedis</taxon>
        <taxon>Yarrowia</taxon>
    </lineage>
</organism>
<dbReference type="GeneID" id="2906073"/>
<dbReference type="RefSeq" id="XP_500261.2">
    <property type="nucleotide sequence ID" value="XM_500261.2"/>
</dbReference>
<dbReference type="VEuPathDB" id="FungiDB:YALI0_A19866g"/>
<dbReference type="VEuPathDB" id="FungiDB:YALI1_A20965g"/>
<dbReference type="Proteomes" id="UP000182444">
    <property type="component" value="Chromosome 1A"/>
</dbReference>
<evidence type="ECO:0000313" key="2">
    <source>
        <dbReference type="Proteomes" id="UP000182444"/>
    </source>
</evidence>
<proteinExistence type="predicted"/>
<dbReference type="AlphaFoldDB" id="A0A1D8N5K5"/>
<dbReference type="KEGG" id="yli:2906073"/>
<dbReference type="SUPFAM" id="SSF51011">
    <property type="entry name" value="Glycosyl hydrolase domain"/>
    <property type="match status" value="1"/>
</dbReference>
<sequence>MKFLTIITMATAALATVGDKYKLTYKKVGSERVDETLYPISDSGVTLFASGYGEPITITEHENNTFSVEGRLIAHDSFMDYFTTSTTGGTQIGSSFDISADGTFELHDGPKEYYYCVPGPAQATIFATKDPNISRCITKQVITFHVDKI</sequence>
<name>A0A1D8N5K5_YARLL</name>
<dbReference type="EMBL" id="CP017553">
    <property type="protein sequence ID" value="AOW00906.1"/>
    <property type="molecule type" value="Genomic_DNA"/>
</dbReference>
<gene>
    <name evidence="1" type="ORF">YALI1_A20965g</name>
</gene>